<comment type="caution">
    <text evidence="1">The sequence shown here is derived from an EMBL/GenBank/DDBJ whole genome shotgun (WGS) entry which is preliminary data.</text>
</comment>
<protein>
    <submittedName>
        <fullName evidence="1">Uncharacterized protein</fullName>
    </submittedName>
</protein>
<accession>A0A0F9P972</accession>
<proteinExistence type="predicted"/>
<dbReference type="AlphaFoldDB" id="A0A0F9P972"/>
<gene>
    <name evidence="1" type="ORF">LCGC14_0872410</name>
</gene>
<dbReference type="EMBL" id="LAZR01002702">
    <property type="protein sequence ID" value="KKN26674.1"/>
    <property type="molecule type" value="Genomic_DNA"/>
</dbReference>
<organism evidence="1">
    <name type="scientific">marine sediment metagenome</name>
    <dbReference type="NCBI Taxonomy" id="412755"/>
    <lineage>
        <taxon>unclassified sequences</taxon>
        <taxon>metagenomes</taxon>
        <taxon>ecological metagenomes</taxon>
    </lineage>
</organism>
<evidence type="ECO:0000313" key="1">
    <source>
        <dbReference type="EMBL" id="KKN26674.1"/>
    </source>
</evidence>
<name>A0A0F9P972_9ZZZZ</name>
<sequence length="138" mass="15169">MGFRDKVKEWGGGDLTFLSEDGEVVKFVVAGDPELIKGKFKGSDTKRAAIPIFTPDGQSLMVIGMRVVRRLSKYEEKFQTTAFQLVRSGEKGDQNSTYDLTIIDDKTITAKLINMLKAGLDKDELAESYKAAIEAASA</sequence>
<reference evidence="1" key="1">
    <citation type="journal article" date="2015" name="Nature">
        <title>Complex archaea that bridge the gap between prokaryotes and eukaryotes.</title>
        <authorList>
            <person name="Spang A."/>
            <person name="Saw J.H."/>
            <person name="Jorgensen S.L."/>
            <person name="Zaremba-Niedzwiedzka K."/>
            <person name="Martijn J."/>
            <person name="Lind A.E."/>
            <person name="van Eijk R."/>
            <person name="Schleper C."/>
            <person name="Guy L."/>
            <person name="Ettema T.J."/>
        </authorList>
    </citation>
    <scope>NUCLEOTIDE SEQUENCE</scope>
</reference>